<proteinExistence type="predicted"/>
<evidence type="ECO:0000313" key="2">
    <source>
        <dbReference type="EMBL" id="RDE24212.1"/>
    </source>
</evidence>
<feature type="transmembrane region" description="Helical" evidence="1">
    <location>
        <begin position="66"/>
        <end position="87"/>
    </location>
</feature>
<organism evidence="2 3">
    <name type="scientific">Motiliproteus coralliicola</name>
    <dbReference type="NCBI Taxonomy" id="2283196"/>
    <lineage>
        <taxon>Bacteria</taxon>
        <taxon>Pseudomonadati</taxon>
        <taxon>Pseudomonadota</taxon>
        <taxon>Gammaproteobacteria</taxon>
        <taxon>Oceanospirillales</taxon>
        <taxon>Oceanospirillaceae</taxon>
        <taxon>Motiliproteus</taxon>
    </lineage>
</organism>
<dbReference type="EMBL" id="QQOH01000001">
    <property type="protein sequence ID" value="RDE24212.1"/>
    <property type="molecule type" value="Genomic_DNA"/>
</dbReference>
<keyword evidence="1" id="KW-1133">Transmembrane helix</keyword>
<dbReference type="AlphaFoldDB" id="A0A369WR95"/>
<accession>A0A369WR95</accession>
<evidence type="ECO:0000256" key="1">
    <source>
        <dbReference type="SAM" id="Phobius"/>
    </source>
</evidence>
<protein>
    <submittedName>
        <fullName evidence="2">Uncharacterized protein</fullName>
    </submittedName>
</protein>
<evidence type="ECO:0000313" key="3">
    <source>
        <dbReference type="Proteomes" id="UP000253769"/>
    </source>
</evidence>
<keyword evidence="1" id="KW-0472">Membrane</keyword>
<dbReference type="RefSeq" id="WP_114693796.1">
    <property type="nucleotide sequence ID" value="NZ_QQOH01000001.1"/>
</dbReference>
<reference evidence="2 3" key="1">
    <citation type="submission" date="2018-07" db="EMBL/GenBank/DDBJ databases">
        <title>Motiliproteus coralliicola sp. nov., a bacterium isolated from Coral.</title>
        <authorList>
            <person name="Wang G."/>
        </authorList>
    </citation>
    <scope>NUCLEOTIDE SEQUENCE [LARGE SCALE GENOMIC DNA]</scope>
    <source>
        <strain evidence="2 3">C34</strain>
    </source>
</reference>
<dbReference type="Proteomes" id="UP000253769">
    <property type="component" value="Unassembled WGS sequence"/>
</dbReference>
<keyword evidence="1" id="KW-0812">Transmembrane</keyword>
<feature type="transmembrane region" description="Helical" evidence="1">
    <location>
        <begin position="124"/>
        <end position="145"/>
    </location>
</feature>
<comment type="caution">
    <text evidence="2">The sequence shown here is derived from an EMBL/GenBank/DDBJ whole genome shotgun (WGS) entry which is preliminary data.</text>
</comment>
<sequence>MASQLTDQNSQFRQGSVQVQIALLLLLVVAVGLYFYLQGQITQILLDIQLMLYSDPQQALRIISRLLLWLVVTSGLISLAVAFYLCLMAARIGRCGEYPPPQMPVAFRTRIRRGTPAMRMKRSCLLLGALLFCQPLGGVLLWYGITGGVI</sequence>
<dbReference type="OrthoDB" id="9874928at2"/>
<keyword evidence="3" id="KW-1185">Reference proteome</keyword>
<feature type="transmembrane region" description="Helical" evidence="1">
    <location>
        <begin position="21"/>
        <end position="46"/>
    </location>
</feature>
<gene>
    <name evidence="2" type="ORF">DV711_01025</name>
</gene>
<name>A0A369WR95_9GAMM</name>